<accession>A0A0E3MAJ1</accession>
<dbReference type="HOGENOM" id="CLU_072005_1_0_9"/>
<dbReference type="EMBL" id="CP009933">
    <property type="protein sequence ID" value="AKA72140.1"/>
    <property type="molecule type" value="Genomic_DNA"/>
</dbReference>
<dbReference type="Pfam" id="PF11392">
    <property type="entry name" value="AllH"/>
    <property type="match status" value="1"/>
</dbReference>
<proteinExistence type="predicted"/>
<dbReference type="Proteomes" id="UP000033115">
    <property type="component" value="Chromosome"/>
</dbReference>
<gene>
    <name evidence="1" type="ORF">CSCA_5015</name>
</gene>
<reference evidence="1 2" key="1">
    <citation type="journal article" date="2015" name="J. Biotechnol.">
        <title>Complete genome sequence of a malodorant-producing acetogen, Clostridium scatologenes ATCC 25775(T).</title>
        <authorList>
            <person name="Zhu Z."/>
            <person name="Guo T."/>
            <person name="Zheng H."/>
            <person name="Song T."/>
            <person name="Ouyang P."/>
            <person name="Xie J."/>
        </authorList>
    </citation>
    <scope>NUCLEOTIDE SEQUENCE [LARGE SCALE GENOMIC DNA]</scope>
    <source>
        <strain evidence="1 2">ATCC 25775</strain>
    </source>
</reference>
<name>A0A0E3MAJ1_CLOSL</name>
<evidence type="ECO:0008006" key="3">
    <source>
        <dbReference type="Google" id="ProtNLM"/>
    </source>
</evidence>
<protein>
    <recommendedName>
        <fullName evidence="3">DUF2877 domain-containing protein</fullName>
    </recommendedName>
</protein>
<dbReference type="STRING" id="1548.CSCA_5015"/>
<organism evidence="1 2">
    <name type="scientific">Clostridium scatologenes</name>
    <dbReference type="NCBI Taxonomy" id="1548"/>
    <lineage>
        <taxon>Bacteria</taxon>
        <taxon>Bacillati</taxon>
        <taxon>Bacillota</taxon>
        <taxon>Clostridia</taxon>
        <taxon>Eubacteriales</taxon>
        <taxon>Clostridiaceae</taxon>
        <taxon>Clostridium</taxon>
    </lineage>
</organism>
<dbReference type="InterPro" id="IPR021530">
    <property type="entry name" value="AllH-like"/>
</dbReference>
<dbReference type="RefSeq" id="WP_029162274.1">
    <property type="nucleotide sequence ID" value="NZ_CP009933.1"/>
</dbReference>
<keyword evidence="2" id="KW-1185">Reference proteome</keyword>
<evidence type="ECO:0000313" key="2">
    <source>
        <dbReference type="Proteomes" id="UP000033115"/>
    </source>
</evidence>
<evidence type="ECO:0000313" key="1">
    <source>
        <dbReference type="EMBL" id="AKA72140.1"/>
    </source>
</evidence>
<sequence>MKIQIESVSIELMKLLRENEEYAVHSCFESGFNIKVNEFLCFIGNRQNTKLPYGILLKEQYIPSLLELIDGRKISFVWNKEKGQLETKGIEIQLREGKGFSNFLKQRPHSMSKSYFDLLKNNIDLNLKTGLGFSLSQLVRKDDTRIDRLCSSFQSKEKDFIRSALLKWIGYGLGLTPSGDDFLVGILFVNRIYPMLGQEFLKELKELIKERKYTTDISIHYYMSAFQNCYNDALLDMYQALIEIDEKSLKKSIEKVLQFGHTSGSDMIAGIFLGLHTLESCK</sequence>
<dbReference type="KEGG" id="csq:CSCA_5015"/>
<dbReference type="AlphaFoldDB" id="A0A0E3MAJ1"/>